<dbReference type="PROSITE" id="PS50931">
    <property type="entry name" value="HTH_LYSR"/>
    <property type="match status" value="1"/>
</dbReference>
<evidence type="ECO:0000256" key="2">
    <source>
        <dbReference type="ARBA" id="ARBA00022491"/>
    </source>
</evidence>
<dbReference type="AlphaFoldDB" id="A0A240AV00"/>
<dbReference type="PANTHER" id="PTHR30419:SF30">
    <property type="entry name" value="LYSR FAMILY TRANSCRIPTIONAL REGULATOR"/>
    <property type="match status" value="1"/>
</dbReference>
<dbReference type="InterPro" id="IPR036388">
    <property type="entry name" value="WH-like_DNA-bd_sf"/>
</dbReference>
<dbReference type="InterPro" id="IPR000847">
    <property type="entry name" value="LysR_HTH_N"/>
</dbReference>
<dbReference type="OrthoDB" id="646694at2"/>
<proteinExistence type="inferred from homology"/>
<dbReference type="Pfam" id="PF03466">
    <property type="entry name" value="LysR_substrate"/>
    <property type="match status" value="1"/>
</dbReference>
<keyword evidence="2" id="KW-0678">Repressor</keyword>
<evidence type="ECO:0000256" key="1">
    <source>
        <dbReference type="ARBA" id="ARBA00009437"/>
    </source>
</evidence>
<dbReference type="InterPro" id="IPR005119">
    <property type="entry name" value="LysR_subst-bd"/>
</dbReference>
<keyword evidence="8" id="KW-1185">Reference proteome</keyword>
<dbReference type="Proteomes" id="UP000215134">
    <property type="component" value="Chromosome 1"/>
</dbReference>
<dbReference type="Gene3D" id="1.10.10.10">
    <property type="entry name" value="Winged helix-like DNA-binding domain superfamily/Winged helix DNA-binding domain"/>
    <property type="match status" value="1"/>
</dbReference>
<dbReference type="GO" id="GO:0003700">
    <property type="term" value="F:DNA-binding transcription factor activity"/>
    <property type="evidence" value="ECO:0007669"/>
    <property type="project" value="InterPro"/>
</dbReference>
<dbReference type="KEGG" id="sfj:SAMEA4384070_0614"/>
<protein>
    <submittedName>
        <fullName evidence="7">Hca operon transcriptional activator</fullName>
    </submittedName>
</protein>
<dbReference type="STRING" id="1411141.GCA_001590885_00356"/>
<feature type="domain" description="HTH lysR-type" evidence="6">
    <location>
        <begin position="3"/>
        <end position="60"/>
    </location>
</feature>
<dbReference type="SUPFAM" id="SSF53850">
    <property type="entry name" value="Periplasmic binding protein-like II"/>
    <property type="match status" value="1"/>
</dbReference>
<comment type="similarity">
    <text evidence="1">Belongs to the LysR transcriptional regulatory family.</text>
</comment>
<evidence type="ECO:0000256" key="3">
    <source>
        <dbReference type="ARBA" id="ARBA00023015"/>
    </source>
</evidence>
<dbReference type="PANTHER" id="PTHR30419">
    <property type="entry name" value="HTH-TYPE TRANSCRIPTIONAL REGULATOR YBHD"/>
    <property type="match status" value="1"/>
</dbReference>
<dbReference type="FunFam" id="1.10.10.10:FF:000001">
    <property type="entry name" value="LysR family transcriptional regulator"/>
    <property type="match status" value="1"/>
</dbReference>
<dbReference type="Pfam" id="PF00126">
    <property type="entry name" value="HTH_1"/>
    <property type="match status" value="1"/>
</dbReference>
<dbReference type="Gene3D" id="3.40.190.290">
    <property type="match status" value="1"/>
</dbReference>
<evidence type="ECO:0000256" key="4">
    <source>
        <dbReference type="ARBA" id="ARBA00023125"/>
    </source>
</evidence>
<dbReference type="PRINTS" id="PR00039">
    <property type="entry name" value="HTHLYSR"/>
</dbReference>
<name>A0A240AV00_SERFI</name>
<keyword evidence="4" id="KW-0238">DNA-binding</keyword>
<reference evidence="7 8" key="1">
    <citation type="submission" date="2017-06" db="EMBL/GenBank/DDBJ databases">
        <authorList>
            <consortium name="Pathogen Informatics"/>
        </authorList>
    </citation>
    <scope>NUCLEOTIDE SEQUENCE [LARGE SCALE GENOMIC DNA]</scope>
    <source>
        <strain evidence="7 8">NCTC12148</strain>
    </source>
</reference>
<evidence type="ECO:0000259" key="6">
    <source>
        <dbReference type="PROSITE" id="PS50931"/>
    </source>
</evidence>
<dbReference type="GO" id="GO:0005829">
    <property type="term" value="C:cytosol"/>
    <property type="evidence" value="ECO:0007669"/>
    <property type="project" value="TreeGrafter"/>
</dbReference>
<dbReference type="GeneID" id="75025802"/>
<keyword evidence="3" id="KW-0805">Transcription regulation</keyword>
<dbReference type="CDD" id="cd08440">
    <property type="entry name" value="PBP2_LTTR_like_4"/>
    <property type="match status" value="1"/>
</dbReference>
<sequence length="310" mass="34002">MKMSIKQLRAFLAVAHTLNFAQASERLNISQPALSLAIRGLEEALGGPLLLRTTRRVALTPEGESFFPMARQLLADWDNAEEAMRQRFTLQRGKVAIAAMPSFAGNPLPPILKAFRDRYAGINVAVHDVINEQVFEMIREGRVEMGIAFEPEPSDSLHFTPLCSDRFMAVVPKDSALAHRAQVSWKELLTLDFITLQRPSAVRLLLEQELARSGRKLEVAFESHQLVTVGRMVANGLGASAVPALCERQMGELGAVCVPLFGPLIERRVGLIRLAQHQLSSAAQALATVIEREMAGSNGTVSKHPPGELQ</sequence>
<gene>
    <name evidence="7" type="primary">hcaR_2</name>
    <name evidence="7" type="ORF">SAMEA4384070_00614</name>
</gene>
<evidence type="ECO:0000313" key="8">
    <source>
        <dbReference type="Proteomes" id="UP000215134"/>
    </source>
</evidence>
<evidence type="ECO:0000256" key="5">
    <source>
        <dbReference type="ARBA" id="ARBA00023163"/>
    </source>
</evidence>
<dbReference type="GO" id="GO:0003677">
    <property type="term" value="F:DNA binding"/>
    <property type="evidence" value="ECO:0007669"/>
    <property type="project" value="UniProtKB-KW"/>
</dbReference>
<accession>A0A240AV00</accession>
<dbReference type="RefSeq" id="WP_095095608.1">
    <property type="nucleotide sequence ID" value="NZ_CAMIQD010000003.1"/>
</dbReference>
<evidence type="ECO:0000313" key="7">
    <source>
        <dbReference type="EMBL" id="SNV86696.1"/>
    </source>
</evidence>
<keyword evidence="5" id="KW-0804">Transcription</keyword>
<dbReference type="EMBL" id="LT906479">
    <property type="protein sequence ID" value="SNV86696.1"/>
    <property type="molecule type" value="Genomic_DNA"/>
</dbReference>
<dbReference type="InterPro" id="IPR050950">
    <property type="entry name" value="HTH-type_LysR_regulators"/>
</dbReference>
<dbReference type="SUPFAM" id="SSF46785">
    <property type="entry name" value="Winged helix' DNA-binding domain"/>
    <property type="match status" value="1"/>
</dbReference>
<organism evidence="7 8">
    <name type="scientific">Serratia ficaria</name>
    <dbReference type="NCBI Taxonomy" id="61651"/>
    <lineage>
        <taxon>Bacteria</taxon>
        <taxon>Pseudomonadati</taxon>
        <taxon>Pseudomonadota</taxon>
        <taxon>Gammaproteobacteria</taxon>
        <taxon>Enterobacterales</taxon>
        <taxon>Yersiniaceae</taxon>
        <taxon>Serratia</taxon>
    </lineage>
</organism>
<dbReference type="InterPro" id="IPR036390">
    <property type="entry name" value="WH_DNA-bd_sf"/>
</dbReference>